<gene>
    <name evidence="1" type="ORF">AYBTSS11_LOCUS3415</name>
</gene>
<name>A0AA86RRI1_9FABA</name>
<accession>A0AA86RRI1</accession>
<reference evidence="1" key="1">
    <citation type="submission" date="2023-10" db="EMBL/GenBank/DDBJ databases">
        <authorList>
            <person name="Domelevo Entfellner J.-B."/>
        </authorList>
    </citation>
    <scope>NUCLEOTIDE SEQUENCE</scope>
</reference>
<sequence>MDGEVTQMGRKKESLVAQNSRRGLKGRLRGRCCAEEEQINTETYVEAVEPMRDWRSTSTSVTGPDTDEIGNMENIGGCLCDLVHGKTARRHQSHMKDMKISFASHILYCSCDGFGNVLSNSVGGVSFYRGTSCDDKDKE</sequence>
<dbReference type="EMBL" id="OY731398">
    <property type="protein sequence ID" value="CAJ1910054.1"/>
    <property type="molecule type" value="Genomic_DNA"/>
</dbReference>
<organism evidence="1 2">
    <name type="scientific">Sphenostylis stenocarpa</name>
    <dbReference type="NCBI Taxonomy" id="92480"/>
    <lineage>
        <taxon>Eukaryota</taxon>
        <taxon>Viridiplantae</taxon>
        <taxon>Streptophyta</taxon>
        <taxon>Embryophyta</taxon>
        <taxon>Tracheophyta</taxon>
        <taxon>Spermatophyta</taxon>
        <taxon>Magnoliopsida</taxon>
        <taxon>eudicotyledons</taxon>
        <taxon>Gunneridae</taxon>
        <taxon>Pentapetalae</taxon>
        <taxon>rosids</taxon>
        <taxon>fabids</taxon>
        <taxon>Fabales</taxon>
        <taxon>Fabaceae</taxon>
        <taxon>Papilionoideae</taxon>
        <taxon>50 kb inversion clade</taxon>
        <taxon>NPAAA clade</taxon>
        <taxon>indigoferoid/millettioid clade</taxon>
        <taxon>Phaseoleae</taxon>
        <taxon>Sphenostylis</taxon>
    </lineage>
</organism>
<evidence type="ECO:0000313" key="1">
    <source>
        <dbReference type="EMBL" id="CAJ1910054.1"/>
    </source>
</evidence>
<keyword evidence="2" id="KW-1185">Reference proteome</keyword>
<protein>
    <submittedName>
        <fullName evidence="1">Uncharacterized protein</fullName>
    </submittedName>
</protein>
<dbReference type="Gramene" id="rna-AYBTSS11_LOCUS3415">
    <property type="protein sequence ID" value="CAJ1910054.1"/>
    <property type="gene ID" value="gene-AYBTSS11_LOCUS3415"/>
</dbReference>
<dbReference type="AlphaFoldDB" id="A0AA86RRI1"/>
<proteinExistence type="predicted"/>
<evidence type="ECO:0000313" key="2">
    <source>
        <dbReference type="Proteomes" id="UP001189624"/>
    </source>
</evidence>
<dbReference type="Proteomes" id="UP001189624">
    <property type="component" value="Chromosome 1"/>
</dbReference>